<gene>
    <name evidence="1" type="ORF">TCE0_004r00284</name>
</gene>
<dbReference type="EMBL" id="DF933800">
    <property type="protein sequence ID" value="GAM33410.1"/>
    <property type="molecule type" value="Genomic_DNA"/>
</dbReference>
<evidence type="ECO:0000313" key="1">
    <source>
        <dbReference type="EMBL" id="GAM33410.1"/>
    </source>
</evidence>
<dbReference type="AlphaFoldDB" id="A0A0B8N292"/>
<name>A0A0B8N292_TALPI</name>
<organism evidence="1 2">
    <name type="scientific">Talaromyces pinophilus</name>
    <name type="common">Penicillium pinophilum</name>
    <dbReference type="NCBI Taxonomy" id="128442"/>
    <lineage>
        <taxon>Eukaryota</taxon>
        <taxon>Fungi</taxon>
        <taxon>Dikarya</taxon>
        <taxon>Ascomycota</taxon>
        <taxon>Pezizomycotina</taxon>
        <taxon>Eurotiomycetes</taxon>
        <taxon>Eurotiomycetidae</taxon>
        <taxon>Eurotiales</taxon>
        <taxon>Trichocomaceae</taxon>
        <taxon>Talaromyces</taxon>
        <taxon>Talaromyces sect. Talaromyces</taxon>
    </lineage>
</organism>
<dbReference type="InterPro" id="IPR038883">
    <property type="entry name" value="AN11006-like"/>
</dbReference>
<keyword evidence="2" id="KW-1185">Reference proteome</keyword>
<reference evidence="2" key="1">
    <citation type="journal article" date="2015" name="Genome Announc.">
        <title>Draft genome sequence of Talaromyces cellulolyticus strain Y-94, a source of lignocellulosic biomass-degrading enzymes.</title>
        <authorList>
            <person name="Fujii T."/>
            <person name="Koike H."/>
            <person name="Sawayama S."/>
            <person name="Yano S."/>
            <person name="Inoue H."/>
        </authorList>
    </citation>
    <scope>NUCLEOTIDE SEQUENCE [LARGE SCALE GENOMIC DNA]</scope>
    <source>
        <strain evidence="2">Y-94</strain>
    </source>
</reference>
<dbReference type="PANTHER" id="PTHR42085">
    <property type="entry name" value="F-BOX DOMAIN-CONTAINING PROTEIN"/>
    <property type="match status" value="1"/>
</dbReference>
<accession>A0A0B8N292</accession>
<evidence type="ECO:0000313" key="2">
    <source>
        <dbReference type="Proteomes" id="UP000053095"/>
    </source>
</evidence>
<sequence>MHNSNEGPAPKRPKTHHDLKDTLVLHLHDTAPRAGWNSLPAELRLEIYSYLIPRFEHPINVSNPKFKNRFFFEYNDSIAASLSEVEEGKYWSNVLPWTKILLINKQISYECLDILYGKNSFQIEMHKTGEADLRNKFTRENRERMRYITVAFLGTEGATFPPGNSIPDYDLWYDLLPNVKELWLVMLQPLRPPPLDMVRPGDEFWVSKLWDRFDHYLEWLPPYLECFYAFLPYGTGINIMSDHDTEEVKELVMEYLTSRYRVYAEYTLPALSAPEGNEGDGITSF</sequence>
<protein>
    <submittedName>
        <fullName evidence="1">Uncharacterized protein</fullName>
    </submittedName>
</protein>
<proteinExistence type="predicted"/>
<dbReference type="PANTHER" id="PTHR42085:SF2">
    <property type="entry name" value="F-BOX DOMAIN-CONTAINING PROTEIN"/>
    <property type="match status" value="1"/>
</dbReference>
<dbReference type="Proteomes" id="UP000053095">
    <property type="component" value="Unassembled WGS sequence"/>
</dbReference>